<gene>
    <name evidence="3" type="ORF">SAMN05660282_00676</name>
</gene>
<sequence length="492" mass="52865">MALAKTHSVALEGVSALPVLVEANIGPGLPGFYMVGLADTAVSESRDRIRTAIRNLDLDWPRSKITISLSPGSLRKAGSHFDAAIALAVLCAHCGQAEPYRVLANTMMLGEIGLDGSLRGVPGILPALIMAKQQGLRCIVPSENQAEAALMEGLEIYHAANLMQLWNWLNGVPLPTPKGESPQEPHIPDMADLAGQDEAKYAAEVAAAGGHHMVIIGPPGSGKSMLAQRLPGILPPLNREQAIATTSVHSVAEDGFHGSIHHAPFIAPHHSISRAGLLGGGSGRVRPGAVSLAHNGVLFLDEISEIPARILDSLRMPLEQRHVRLLRARREIILPANFQLILAANPCRCGAEEAQECECTSRQRATYLDNLSGPMRDRLDIHLRTTGHGAVLNSEAESSASIATRVAAARERSIARWGVLNSHMDPHILRKKWPADDAGMALLGVYLAEGRITQRGVDRILSLAWTLCDLEDIKRPQLDHIARALELGEDLT</sequence>
<dbReference type="GO" id="GO:0005524">
    <property type="term" value="F:ATP binding"/>
    <property type="evidence" value="ECO:0007669"/>
    <property type="project" value="InterPro"/>
</dbReference>
<dbReference type="STRING" id="185761.SAMN05660282_00676"/>
<comment type="similarity">
    <text evidence="1">Belongs to the Mg-chelatase subunits D/I family. ComM subfamily.</text>
</comment>
<dbReference type="CDD" id="cd00009">
    <property type="entry name" value="AAA"/>
    <property type="match status" value="1"/>
</dbReference>
<dbReference type="SUPFAM" id="SSF54211">
    <property type="entry name" value="Ribosomal protein S5 domain 2-like"/>
    <property type="match status" value="1"/>
</dbReference>
<dbReference type="OrthoDB" id="9813147at2"/>
<evidence type="ECO:0000313" key="3">
    <source>
        <dbReference type="EMBL" id="SFG36737.1"/>
    </source>
</evidence>
<dbReference type="InterPro" id="IPR003593">
    <property type="entry name" value="AAA+_ATPase"/>
</dbReference>
<dbReference type="PANTHER" id="PTHR32039:SF7">
    <property type="entry name" value="COMPETENCE PROTEIN COMM"/>
    <property type="match status" value="1"/>
</dbReference>
<organism evidence="3 4">
    <name type="scientific">Corynebacterium spheniscorum</name>
    <dbReference type="NCBI Taxonomy" id="185761"/>
    <lineage>
        <taxon>Bacteria</taxon>
        <taxon>Bacillati</taxon>
        <taxon>Actinomycetota</taxon>
        <taxon>Actinomycetes</taxon>
        <taxon>Mycobacteriales</taxon>
        <taxon>Corynebacteriaceae</taxon>
        <taxon>Corynebacterium</taxon>
    </lineage>
</organism>
<dbReference type="InterPro" id="IPR000523">
    <property type="entry name" value="Mg_chelatse_chII-like_cat_dom"/>
</dbReference>
<dbReference type="EMBL" id="FOPJ01000003">
    <property type="protein sequence ID" value="SFG36737.1"/>
    <property type="molecule type" value="Genomic_DNA"/>
</dbReference>
<dbReference type="InterPro" id="IPR004482">
    <property type="entry name" value="Mg_chelat-rel"/>
</dbReference>
<dbReference type="Proteomes" id="UP000199065">
    <property type="component" value="Unassembled WGS sequence"/>
</dbReference>
<evidence type="ECO:0000256" key="1">
    <source>
        <dbReference type="ARBA" id="ARBA00006354"/>
    </source>
</evidence>
<dbReference type="InterPro" id="IPR020568">
    <property type="entry name" value="Ribosomal_Su5_D2-typ_SF"/>
</dbReference>
<dbReference type="Pfam" id="PF13541">
    <property type="entry name" value="ChlI"/>
    <property type="match status" value="1"/>
</dbReference>
<feature type="domain" description="AAA+ ATPase" evidence="2">
    <location>
        <begin position="209"/>
        <end position="388"/>
    </location>
</feature>
<reference evidence="3 4" key="1">
    <citation type="submission" date="2016-10" db="EMBL/GenBank/DDBJ databases">
        <authorList>
            <person name="de Groot N.N."/>
        </authorList>
    </citation>
    <scope>NUCLEOTIDE SEQUENCE [LARGE SCALE GENOMIC DNA]</scope>
    <source>
        <strain>J11</strain>
        <strain evidence="4">PG 39</strain>
    </source>
</reference>
<dbReference type="InterPro" id="IPR025158">
    <property type="entry name" value="Mg_chelat-rel_C"/>
</dbReference>
<dbReference type="InterPro" id="IPR045006">
    <property type="entry name" value="CHLI-like"/>
</dbReference>
<keyword evidence="4" id="KW-1185">Reference proteome</keyword>
<evidence type="ECO:0000313" key="4">
    <source>
        <dbReference type="Proteomes" id="UP000199065"/>
    </source>
</evidence>
<evidence type="ECO:0000259" key="2">
    <source>
        <dbReference type="SMART" id="SM00382"/>
    </source>
</evidence>
<dbReference type="InterPro" id="IPR014721">
    <property type="entry name" value="Ribsml_uS5_D2-typ_fold_subgr"/>
</dbReference>
<dbReference type="Gene3D" id="3.40.50.300">
    <property type="entry name" value="P-loop containing nucleotide triphosphate hydrolases"/>
    <property type="match status" value="1"/>
</dbReference>
<protein>
    <submittedName>
        <fullName evidence="3">Magnesium chelatase family protein</fullName>
    </submittedName>
</protein>
<dbReference type="SMART" id="SM00382">
    <property type="entry name" value="AAA"/>
    <property type="match status" value="1"/>
</dbReference>
<dbReference type="SUPFAM" id="SSF52540">
    <property type="entry name" value="P-loop containing nucleoside triphosphate hydrolases"/>
    <property type="match status" value="1"/>
</dbReference>
<dbReference type="Pfam" id="PF13335">
    <property type="entry name" value="Mg_chelatase_C"/>
    <property type="match status" value="1"/>
</dbReference>
<dbReference type="PANTHER" id="PTHR32039">
    <property type="entry name" value="MAGNESIUM-CHELATASE SUBUNIT CHLI"/>
    <property type="match status" value="1"/>
</dbReference>
<dbReference type="NCBIfam" id="TIGR00368">
    <property type="entry name" value="YifB family Mg chelatase-like AAA ATPase"/>
    <property type="match status" value="1"/>
</dbReference>
<proteinExistence type="inferred from homology"/>
<dbReference type="InterPro" id="IPR027417">
    <property type="entry name" value="P-loop_NTPase"/>
</dbReference>
<accession>A0A1I2RDP5</accession>
<dbReference type="AlphaFoldDB" id="A0A1I2RDP5"/>
<dbReference type="Pfam" id="PF01078">
    <property type="entry name" value="Mg_chelatase"/>
    <property type="match status" value="1"/>
</dbReference>
<dbReference type="Gene3D" id="3.30.230.10">
    <property type="match status" value="1"/>
</dbReference>
<name>A0A1I2RDP5_9CORY</name>
<dbReference type="RefSeq" id="WP_092284422.1">
    <property type="nucleotide sequence ID" value="NZ_FOPJ01000003.1"/>
</dbReference>